<evidence type="ECO:0008006" key="5">
    <source>
        <dbReference type="Google" id="ProtNLM"/>
    </source>
</evidence>
<comment type="caution">
    <text evidence="3">The sequence shown here is derived from an EMBL/GenBank/DDBJ whole genome shotgun (WGS) entry which is preliminary data.</text>
</comment>
<keyword evidence="2" id="KW-0812">Transmembrane</keyword>
<feature type="transmembrane region" description="Helical" evidence="2">
    <location>
        <begin position="90"/>
        <end position="109"/>
    </location>
</feature>
<evidence type="ECO:0000256" key="2">
    <source>
        <dbReference type="SAM" id="Phobius"/>
    </source>
</evidence>
<feature type="compositionally biased region" description="Basic and acidic residues" evidence="1">
    <location>
        <begin position="45"/>
        <end position="55"/>
    </location>
</feature>
<keyword evidence="2" id="KW-1133">Transmembrane helix</keyword>
<dbReference type="PANTHER" id="PTHR35007">
    <property type="entry name" value="INTEGRAL MEMBRANE PROTEIN-RELATED"/>
    <property type="match status" value="1"/>
</dbReference>
<dbReference type="Proteomes" id="UP001597497">
    <property type="component" value="Unassembled WGS sequence"/>
</dbReference>
<feature type="transmembrane region" description="Helical" evidence="2">
    <location>
        <begin position="299"/>
        <end position="318"/>
    </location>
</feature>
<reference evidence="4" key="1">
    <citation type="journal article" date="2019" name="Int. J. Syst. Evol. Microbiol.">
        <title>The Global Catalogue of Microorganisms (GCM) 10K type strain sequencing project: providing services to taxonomists for standard genome sequencing and annotation.</title>
        <authorList>
            <consortium name="The Broad Institute Genomics Platform"/>
            <consortium name="The Broad Institute Genome Sequencing Center for Infectious Disease"/>
            <person name="Wu L."/>
            <person name="Ma J."/>
        </authorList>
    </citation>
    <scope>NUCLEOTIDE SEQUENCE [LARGE SCALE GENOMIC DNA]</scope>
    <source>
        <strain evidence="4">KCTC 33676</strain>
    </source>
</reference>
<feature type="transmembrane region" description="Helical" evidence="2">
    <location>
        <begin position="261"/>
        <end position="279"/>
    </location>
</feature>
<evidence type="ECO:0000256" key="1">
    <source>
        <dbReference type="SAM" id="MobiDB-lite"/>
    </source>
</evidence>
<protein>
    <recommendedName>
        <fullName evidence="5">Type II secretion system protein GspF domain-containing protein</fullName>
    </recommendedName>
</protein>
<sequence>MLALFQYLLLGLFVLLAFTFSYSLIMVLYRTNEQRGRLHHHQRLQRNERDRDTKPDTASSSAGMPSARGVLRHLSDMLDALHSEMSLKTFVQLSMMLGLFGAVAGFVFFQQPRSMVLLSVMLVLIPYTWLRMKLVSLQIRRKEELLPALEIFYQCYITTMPGNIRTTLHETVQGEHLDVSMKRVFEKLHRDLITYQDVDEALRMFALSIGNDWSRHYAMMLKMALSEGIDIRENLKTCIADMRKAQREALRHRARLLEIRIANFTPLLFLGLFMGLNYFLDQEQAYRFYILDPVGRSMVLDGIWLIFASFVMGLYLSIKRM</sequence>
<feature type="transmembrane region" description="Helical" evidence="2">
    <location>
        <begin position="6"/>
        <end position="29"/>
    </location>
</feature>
<dbReference type="RefSeq" id="WP_379930095.1">
    <property type="nucleotide sequence ID" value="NZ_JBHUMM010000042.1"/>
</dbReference>
<organism evidence="3 4">
    <name type="scientific">Marinicrinis sediminis</name>
    <dbReference type="NCBI Taxonomy" id="1652465"/>
    <lineage>
        <taxon>Bacteria</taxon>
        <taxon>Bacillati</taxon>
        <taxon>Bacillota</taxon>
        <taxon>Bacilli</taxon>
        <taxon>Bacillales</taxon>
        <taxon>Paenibacillaceae</taxon>
    </lineage>
</organism>
<name>A0ABW5RCI2_9BACL</name>
<keyword evidence="4" id="KW-1185">Reference proteome</keyword>
<evidence type="ECO:0000313" key="3">
    <source>
        <dbReference type="EMBL" id="MFD2672529.1"/>
    </source>
</evidence>
<feature type="region of interest" description="Disordered" evidence="1">
    <location>
        <begin position="39"/>
        <end position="65"/>
    </location>
</feature>
<dbReference type="EMBL" id="JBHUMM010000042">
    <property type="protein sequence ID" value="MFD2672529.1"/>
    <property type="molecule type" value="Genomic_DNA"/>
</dbReference>
<dbReference type="PANTHER" id="PTHR35007:SF4">
    <property type="entry name" value="CONSERVED TRANSMEMBRANE PROTEIN-RELATED"/>
    <property type="match status" value="1"/>
</dbReference>
<keyword evidence="2" id="KW-0472">Membrane</keyword>
<proteinExistence type="predicted"/>
<feature type="transmembrane region" description="Helical" evidence="2">
    <location>
        <begin position="115"/>
        <end position="132"/>
    </location>
</feature>
<accession>A0ABW5RCI2</accession>
<gene>
    <name evidence="3" type="ORF">ACFSUC_13245</name>
</gene>
<evidence type="ECO:0000313" key="4">
    <source>
        <dbReference type="Proteomes" id="UP001597497"/>
    </source>
</evidence>